<dbReference type="PANTHER" id="PTHR21087:SF16">
    <property type="entry name" value="SHIKIMATE KINASE 1, CHLOROPLASTIC"/>
    <property type="match status" value="1"/>
</dbReference>
<keyword evidence="1 7" id="KW-0028">Amino-acid biosynthesis</keyword>
<feature type="binding site" evidence="7">
    <location>
        <position position="122"/>
    </location>
    <ligand>
        <name>ATP</name>
        <dbReference type="ChEBI" id="CHEBI:30616"/>
    </ligand>
</feature>
<comment type="catalytic activity">
    <reaction evidence="7">
        <text>shikimate + ATP = 3-phosphoshikimate + ADP + H(+)</text>
        <dbReference type="Rhea" id="RHEA:13121"/>
        <dbReference type="ChEBI" id="CHEBI:15378"/>
        <dbReference type="ChEBI" id="CHEBI:30616"/>
        <dbReference type="ChEBI" id="CHEBI:36208"/>
        <dbReference type="ChEBI" id="CHEBI:145989"/>
        <dbReference type="ChEBI" id="CHEBI:456216"/>
        <dbReference type="EC" id="2.7.1.71"/>
    </reaction>
</comment>
<feature type="binding site" evidence="7">
    <location>
        <begin position="16"/>
        <end position="21"/>
    </location>
    <ligand>
        <name>ATP</name>
        <dbReference type="ChEBI" id="CHEBI:30616"/>
    </ligand>
</feature>
<comment type="function">
    <text evidence="7">Catalyzes the specific phosphorylation of the 3-hydroxyl group of shikimic acid using ATP as a cosubstrate.</text>
</comment>
<evidence type="ECO:0000256" key="5">
    <source>
        <dbReference type="ARBA" id="ARBA00022840"/>
    </source>
</evidence>
<evidence type="ECO:0000313" key="9">
    <source>
        <dbReference type="Proteomes" id="UP000886890"/>
    </source>
</evidence>
<dbReference type="CDD" id="cd00464">
    <property type="entry name" value="SK"/>
    <property type="match status" value="1"/>
</dbReference>
<name>A0A9D1XBK6_9FIRM</name>
<comment type="pathway">
    <text evidence="7">Metabolic intermediate biosynthesis; chorismate biosynthesis; chorismate from D-erythrose 4-phosphate and phosphoenolpyruvate: step 5/7.</text>
</comment>
<dbReference type="HAMAP" id="MF_00109">
    <property type="entry name" value="Shikimate_kinase"/>
    <property type="match status" value="1"/>
</dbReference>
<dbReference type="GO" id="GO:0005829">
    <property type="term" value="C:cytosol"/>
    <property type="evidence" value="ECO:0007669"/>
    <property type="project" value="TreeGrafter"/>
</dbReference>
<dbReference type="Proteomes" id="UP000886890">
    <property type="component" value="Unassembled WGS sequence"/>
</dbReference>
<comment type="cofactor">
    <cofactor evidence="7">
        <name>Mg(2+)</name>
        <dbReference type="ChEBI" id="CHEBI:18420"/>
    </cofactor>
    <text evidence="7">Binds 1 Mg(2+) ion per subunit.</text>
</comment>
<feature type="binding site" evidence="7">
    <location>
        <position position="38"/>
    </location>
    <ligand>
        <name>substrate</name>
    </ligand>
</feature>
<keyword evidence="4 7" id="KW-0418">Kinase</keyword>
<keyword evidence="6 7" id="KW-0057">Aromatic amino acid biosynthesis</keyword>
<accession>A0A9D1XBK6</accession>
<comment type="subunit">
    <text evidence="7">Monomer.</text>
</comment>
<dbReference type="GO" id="GO:0009423">
    <property type="term" value="P:chorismate biosynthetic process"/>
    <property type="evidence" value="ECO:0007669"/>
    <property type="project" value="UniProtKB-UniRule"/>
</dbReference>
<dbReference type="GO" id="GO:0009073">
    <property type="term" value="P:aromatic amino acid family biosynthetic process"/>
    <property type="evidence" value="ECO:0007669"/>
    <property type="project" value="UniProtKB-KW"/>
</dbReference>
<feature type="binding site" evidence="7">
    <location>
        <position position="141"/>
    </location>
    <ligand>
        <name>substrate</name>
    </ligand>
</feature>
<evidence type="ECO:0000256" key="4">
    <source>
        <dbReference type="ARBA" id="ARBA00022777"/>
    </source>
</evidence>
<dbReference type="PANTHER" id="PTHR21087">
    <property type="entry name" value="SHIKIMATE KINASE"/>
    <property type="match status" value="1"/>
</dbReference>
<organism evidence="8 9">
    <name type="scientific">Candidatus Fusicatenibacter merdavium</name>
    <dbReference type="NCBI Taxonomy" id="2838600"/>
    <lineage>
        <taxon>Bacteria</taxon>
        <taxon>Bacillati</taxon>
        <taxon>Bacillota</taxon>
        <taxon>Clostridia</taxon>
        <taxon>Lachnospirales</taxon>
        <taxon>Lachnospiraceae</taxon>
        <taxon>Fusicatenibacter</taxon>
    </lineage>
</organism>
<keyword evidence="3 7" id="KW-0547">Nucleotide-binding</keyword>
<comment type="subcellular location">
    <subcellularLocation>
        <location evidence="7">Cytoplasm</location>
    </subcellularLocation>
</comment>
<keyword evidence="5 7" id="KW-0067">ATP-binding</keyword>
<dbReference type="GO" id="GO:0000287">
    <property type="term" value="F:magnesium ion binding"/>
    <property type="evidence" value="ECO:0007669"/>
    <property type="project" value="UniProtKB-UniRule"/>
</dbReference>
<keyword evidence="7" id="KW-0963">Cytoplasm</keyword>
<dbReference type="Gene3D" id="3.40.50.300">
    <property type="entry name" value="P-loop containing nucleotide triphosphate hydrolases"/>
    <property type="match status" value="1"/>
</dbReference>
<dbReference type="GO" id="GO:0005524">
    <property type="term" value="F:ATP binding"/>
    <property type="evidence" value="ECO:0007669"/>
    <property type="project" value="UniProtKB-UniRule"/>
</dbReference>
<feature type="binding site" evidence="7">
    <location>
        <position position="62"/>
    </location>
    <ligand>
        <name>substrate</name>
    </ligand>
</feature>
<comment type="caution">
    <text evidence="8">The sequence shown here is derived from an EMBL/GenBank/DDBJ whole genome shotgun (WGS) entry which is preliminary data.</text>
</comment>
<evidence type="ECO:0000313" key="8">
    <source>
        <dbReference type="EMBL" id="HIX76523.1"/>
    </source>
</evidence>
<dbReference type="PRINTS" id="PR01100">
    <property type="entry name" value="SHIKIMTKNASE"/>
</dbReference>
<dbReference type="InterPro" id="IPR027417">
    <property type="entry name" value="P-loop_NTPase"/>
</dbReference>
<keyword evidence="7" id="KW-0479">Metal-binding</keyword>
<dbReference type="EMBL" id="DXEK01000047">
    <property type="protein sequence ID" value="HIX76523.1"/>
    <property type="molecule type" value="Genomic_DNA"/>
</dbReference>
<dbReference type="InterPro" id="IPR031322">
    <property type="entry name" value="Shikimate/glucono_kinase"/>
</dbReference>
<proteinExistence type="inferred from homology"/>
<reference evidence="8" key="2">
    <citation type="submission" date="2021-04" db="EMBL/GenBank/DDBJ databases">
        <authorList>
            <person name="Gilroy R."/>
        </authorList>
    </citation>
    <scope>NUCLEOTIDE SEQUENCE</scope>
    <source>
        <strain evidence="8">CHK183-1962</strain>
    </source>
</reference>
<dbReference type="GO" id="GO:0004765">
    <property type="term" value="F:shikimate kinase activity"/>
    <property type="evidence" value="ECO:0007669"/>
    <property type="project" value="UniProtKB-UniRule"/>
</dbReference>
<evidence type="ECO:0000256" key="2">
    <source>
        <dbReference type="ARBA" id="ARBA00022679"/>
    </source>
</evidence>
<evidence type="ECO:0000256" key="7">
    <source>
        <dbReference type="HAMAP-Rule" id="MF_00109"/>
    </source>
</evidence>
<feature type="binding site" evidence="7">
    <location>
        <position position="158"/>
    </location>
    <ligand>
        <name>ATP</name>
        <dbReference type="ChEBI" id="CHEBI:30616"/>
    </ligand>
</feature>
<evidence type="ECO:0000256" key="3">
    <source>
        <dbReference type="ARBA" id="ARBA00022741"/>
    </source>
</evidence>
<gene>
    <name evidence="7" type="primary">aroK</name>
    <name evidence="8" type="ORF">H9734_02850</name>
</gene>
<dbReference type="GO" id="GO:0008652">
    <property type="term" value="P:amino acid biosynthetic process"/>
    <property type="evidence" value="ECO:0007669"/>
    <property type="project" value="UniProtKB-KW"/>
</dbReference>
<reference evidence="8" key="1">
    <citation type="journal article" date="2021" name="PeerJ">
        <title>Extensive microbial diversity within the chicken gut microbiome revealed by metagenomics and culture.</title>
        <authorList>
            <person name="Gilroy R."/>
            <person name="Ravi A."/>
            <person name="Getino M."/>
            <person name="Pursley I."/>
            <person name="Horton D.L."/>
            <person name="Alikhan N.F."/>
            <person name="Baker D."/>
            <person name="Gharbi K."/>
            <person name="Hall N."/>
            <person name="Watson M."/>
            <person name="Adriaenssens E.M."/>
            <person name="Foster-Nyarko E."/>
            <person name="Jarju S."/>
            <person name="Secka A."/>
            <person name="Antonio M."/>
            <person name="Oren A."/>
            <person name="Chaudhuri R.R."/>
            <person name="La Ragione R."/>
            <person name="Hildebrand F."/>
            <person name="Pallen M.J."/>
        </authorList>
    </citation>
    <scope>NUCLEOTIDE SEQUENCE</scope>
    <source>
        <strain evidence="8">CHK183-1962</strain>
    </source>
</reference>
<protein>
    <recommendedName>
        <fullName evidence="7">Shikimate kinase</fullName>
        <shortName evidence="7">SK</shortName>
        <ecNumber evidence="7">2.7.1.71</ecNumber>
    </recommendedName>
</protein>
<sequence length="175" mass="19683">MNQKPEKNIVLIGFMGCGKSSVAEMLGNEWRMDVVEMDRMISEQQGLSIPEIFDRFGEEYFRDLETALLKKLRGRHGCVVSCGGGAPLREENVSEMKKIGQVILLTASPETIYARTSDSNDRPNLKNRKSPEAIAELLEQRRPKYEAAADHIVATDGRIISDICEEILRLAEIDE</sequence>
<keyword evidence="7" id="KW-0460">Magnesium</keyword>
<dbReference type="InterPro" id="IPR000623">
    <property type="entry name" value="Shikimate_kinase/TSH1"/>
</dbReference>
<dbReference type="AlphaFoldDB" id="A0A9D1XBK6"/>
<evidence type="ECO:0000256" key="6">
    <source>
        <dbReference type="ARBA" id="ARBA00023141"/>
    </source>
</evidence>
<comment type="similarity">
    <text evidence="7">Belongs to the shikimate kinase family.</text>
</comment>
<dbReference type="SUPFAM" id="SSF52540">
    <property type="entry name" value="P-loop containing nucleoside triphosphate hydrolases"/>
    <property type="match status" value="1"/>
</dbReference>
<feature type="binding site" evidence="7">
    <location>
        <position position="84"/>
    </location>
    <ligand>
        <name>substrate</name>
    </ligand>
</feature>
<dbReference type="EC" id="2.7.1.71" evidence="7"/>
<keyword evidence="2 7" id="KW-0808">Transferase</keyword>
<feature type="binding site" evidence="7">
    <location>
        <position position="20"/>
    </location>
    <ligand>
        <name>Mg(2+)</name>
        <dbReference type="ChEBI" id="CHEBI:18420"/>
    </ligand>
</feature>
<dbReference type="Pfam" id="PF01202">
    <property type="entry name" value="SKI"/>
    <property type="match status" value="1"/>
</dbReference>
<evidence type="ECO:0000256" key="1">
    <source>
        <dbReference type="ARBA" id="ARBA00022605"/>
    </source>
</evidence>